<dbReference type="PANTHER" id="PTHR43800">
    <property type="entry name" value="PEPTIDYL-LYSINE N-ACETYLTRANSFERASE YJAB"/>
    <property type="match status" value="1"/>
</dbReference>
<dbReference type="SUPFAM" id="SSF55729">
    <property type="entry name" value="Acyl-CoA N-acyltransferases (Nat)"/>
    <property type="match status" value="1"/>
</dbReference>
<evidence type="ECO:0000259" key="3">
    <source>
        <dbReference type="PROSITE" id="PS51186"/>
    </source>
</evidence>
<dbReference type="GO" id="GO:0016747">
    <property type="term" value="F:acyltransferase activity, transferring groups other than amino-acyl groups"/>
    <property type="evidence" value="ECO:0007669"/>
    <property type="project" value="InterPro"/>
</dbReference>
<sequence>MMWTLREAVENDYEGICSLIKTEDELFMVYPNGQYPLTVDQVRKLSQTREALTVAVDEVGNVIGFADLYNHEPGKTAFIGNVVVDPAHRGRGMGKAIVSHMLEKVFERYDLPEVRISVFSENTPALLLYSGCGFIPYEMEERRNPKGKRVALIHMRLERNQYEV</sequence>
<evidence type="ECO:0000256" key="2">
    <source>
        <dbReference type="ARBA" id="ARBA00023315"/>
    </source>
</evidence>
<organism evidence="4">
    <name type="scientific">Thiolapillus brandeum</name>
    <dbReference type="NCBI Taxonomy" id="1076588"/>
    <lineage>
        <taxon>Bacteria</taxon>
        <taxon>Pseudomonadati</taxon>
        <taxon>Pseudomonadota</taxon>
        <taxon>Gammaproteobacteria</taxon>
        <taxon>Chromatiales</taxon>
        <taxon>Sedimenticolaceae</taxon>
        <taxon>Thiolapillus</taxon>
    </lineage>
</organism>
<dbReference type="PANTHER" id="PTHR43800:SF1">
    <property type="entry name" value="PEPTIDYL-LYSINE N-ACETYLTRANSFERASE YJAB"/>
    <property type="match status" value="1"/>
</dbReference>
<reference evidence="4" key="1">
    <citation type="journal article" date="2020" name="mSystems">
        <title>Genome- and Community-Level Interaction Insights into Carbon Utilization and Element Cycling Functions of Hydrothermarchaeota in Hydrothermal Sediment.</title>
        <authorList>
            <person name="Zhou Z."/>
            <person name="Liu Y."/>
            <person name="Xu W."/>
            <person name="Pan J."/>
            <person name="Luo Z.H."/>
            <person name="Li M."/>
        </authorList>
    </citation>
    <scope>NUCLEOTIDE SEQUENCE [LARGE SCALE GENOMIC DNA]</scope>
    <source>
        <strain evidence="4">HyVt-458</strain>
    </source>
</reference>
<proteinExistence type="predicted"/>
<dbReference type="CDD" id="cd04301">
    <property type="entry name" value="NAT_SF"/>
    <property type="match status" value="1"/>
</dbReference>
<keyword evidence="2" id="KW-0012">Acyltransferase</keyword>
<dbReference type="Gene3D" id="3.40.630.30">
    <property type="match status" value="1"/>
</dbReference>
<protein>
    <submittedName>
        <fullName evidence="4">N-acetyltransferase</fullName>
    </submittedName>
</protein>
<comment type="caution">
    <text evidence="4">The sequence shown here is derived from an EMBL/GenBank/DDBJ whole genome shotgun (WGS) entry which is preliminary data.</text>
</comment>
<dbReference type="InterPro" id="IPR000182">
    <property type="entry name" value="GNAT_dom"/>
</dbReference>
<dbReference type="EMBL" id="DRLF01000377">
    <property type="protein sequence ID" value="HEC07355.1"/>
    <property type="molecule type" value="Genomic_DNA"/>
</dbReference>
<dbReference type="InterPro" id="IPR016181">
    <property type="entry name" value="Acyl_CoA_acyltransferase"/>
</dbReference>
<dbReference type="Pfam" id="PF00583">
    <property type="entry name" value="Acetyltransf_1"/>
    <property type="match status" value="1"/>
</dbReference>
<dbReference type="Proteomes" id="UP000886339">
    <property type="component" value="Unassembled WGS sequence"/>
</dbReference>
<name>A0A831WC95_9GAMM</name>
<dbReference type="AlphaFoldDB" id="A0A831WC95"/>
<keyword evidence="1" id="KW-0808">Transferase</keyword>
<feature type="domain" description="N-acetyltransferase" evidence="3">
    <location>
        <begin position="3"/>
        <end position="160"/>
    </location>
</feature>
<evidence type="ECO:0000313" key="4">
    <source>
        <dbReference type="EMBL" id="HEC07355.1"/>
    </source>
</evidence>
<accession>A0A831WC95</accession>
<evidence type="ECO:0000256" key="1">
    <source>
        <dbReference type="ARBA" id="ARBA00022679"/>
    </source>
</evidence>
<dbReference type="PROSITE" id="PS51186">
    <property type="entry name" value="GNAT"/>
    <property type="match status" value="1"/>
</dbReference>
<gene>
    <name evidence="4" type="ORF">ENJ12_10910</name>
</gene>